<sequence>MTPAIRLSIVDRSIRDIGFYGGNDGIYSKSDEIAIVGQRVS</sequence>
<evidence type="ECO:0000313" key="1">
    <source>
        <dbReference type="EMBL" id="EMB15739.1"/>
    </source>
</evidence>
<keyword evidence="2" id="KW-1185">Reference proteome</keyword>
<dbReference type="Proteomes" id="UP000011529">
    <property type="component" value="Unassembled WGS sequence"/>
</dbReference>
<accession>M2B0H5</accession>
<name>M2B0H5_9BACT</name>
<organism evidence="1 2">
    <name type="scientific">Rhodopirellula europaea 6C</name>
    <dbReference type="NCBI Taxonomy" id="1263867"/>
    <lineage>
        <taxon>Bacteria</taxon>
        <taxon>Pseudomonadati</taxon>
        <taxon>Planctomycetota</taxon>
        <taxon>Planctomycetia</taxon>
        <taxon>Pirellulales</taxon>
        <taxon>Pirellulaceae</taxon>
        <taxon>Rhodopirellula</taxon>
    </lineage>
</organism>
<dbReference type="AlphaFoldDB" id="M2B0H5"/>
<dbReference type="EMBL" id="ANMO01000158">
    <property type="protein sequence ID" value="EMB15739.1"/>
    <property type="molecule type" value="Genomic_DNA"/>
</dbReference>
<gene>
    <name evidence="1" type="ORF">RE6C_03523</name>
</gene>
<protein>
    <submittedName>
        <fullName evidence="1">Uncharacterized protein</fullName>
    </submittedName>
</protein>
<proteinExistence type="predicted"/>
<comment type="caution">
    <text evidence="1">The sequence shown here is derived from an EMBL/GenBank/DDBJ whole genome shotgun (WGS) entry which is preliminary data.</text>
</comment>
<dbReference type="PATRIC" id="fig|1263867.3.peg.3772"/>
<evidence type="ECO:0000313" key="2">
    <source>
        <dbReference type="Proteomes" id="UP000011529"/>
    </source>
</evidence>
<reference evidence="1" key="1">
    <citation type="submission" date="2012-11" db="EMBL/GenBank/DDBJ databases">
        <title>Permanent draft genomes of Rhodopirellula europaea strain SH398 and 6C.</title>
        <authorList>
            <person name="Richter M."/>
            <person name="Richter-Heitmann T."/>
            <person name="Frank C."/>
            <person name="Harder J."/>
            <person name="Glockner F.O."/>
        </authorList>
    </citation>
    <scope>NUCLEOTIDE SEQUENCE</scope>
    <source>
        <strain evidence="1">6C</strain>
    </source>
</reference>
<reference evidence="1" key="2">
    <citation type="journal article" date="2013" name="Mar. Genomics">
        <title>Expression of sulfatases in Rhodopirellula baltica and the diversity of sulfatases in the genus Rhodopirellula.</title>
        <authorList>
            <person name="Wegner C.E."/>
            <person name="Richter-Heitmann T."/>
            <person name="Klindworth A."/>
            <person name="Klockow C."/>
            <person name="Richter M."/>
            <person name="Achstetter T."/>
            <person name="Glockner F.O."/>
            <person name="Harder J."/>
        </authorList>
    </citation>
    <scope>NUCLEOTIDE SEQUENCE [LARGE SCALE GENOMIC DNA]</scope>
    <source>
        <strain evidence="1">6C</strain>
    </source>
</reference>